<evidence type="ECO:0000313" key="1">
    <source>
        <dbReference type="EMBL" id="KAF7989188.1"/>
    </source>
</evidence>
<dbReference type="Proteomes" id="UP000639338">
    <property type="component" value="Unassembled WGS sequence"/>
</dbReference>
<name>A0A834XL38_APHGI</name>
<accession>A0A834XL38</accession>
<reference evidence="1 2" key="1">
    <citation type="submission" date="2020-08" db="EMBL/GenBank/DDBJ databases">
        <title>Aphidius gifuensis genome sequencing and assembly.</title>
        <authorList>
            <person name="Du Z."/>
        </authorList>
    </citation>
    <scope>NUCLEOTIDE SEQUENCE [LARGE SCALE GENOMIC DNA]</scope>
    <source>
        <strain evidence="1">YNYX2018</strain>
        <tissue evidence="1">Adults</tissue>
    </source>
</reference>
<keyword evidence="2" id="KW-1185">Reference proteome</keyword>
<gene>
    <name evidence="1" type="ORF">HCN44_007718</name>
</gene>
<dbReference type="AlphaFoldDB" id="A0A834XL38"/>
<dbReference type="Gene3D" id="3.40.50.720">
    <property type="entry name" value="NAD(P)-binding Rossmann-like Domain"/>
    <property type="match status" value="1"/>
</dbReference>
<sequence>MSKNIVSNKNIIYQINRPLCPMINQIVITKNSDISWKTDVNLRQQKFQIILIRNNTNTVLSKSTIERKLIIPNIYPGACYEIIIFSISYGINSKINSDIIIKLWTYTSVFIRWIAPSKSFDNFKWIKLPAINITELEISNLILGEKYVIRDNTISYGVEEDLDSVSDDDVINRLSLSTVNQSIEDDNENETISNSTLEFNFNDPTIDEYFKLINTPDWDRSYGVRKLKSVEELANPFDSDYLDDSKENNYVNDDWSNYNPRKLKNEISIPLKRSIHSVYGSSPKSSKTSQFKKVNKPINTYDCQATPPLSQHNKLNYQNVDKLKARPTNNCKSYYGSFDYEFEDLPPFEPAPTTYVIDFDEEIDNIQQNSYDKQDMVNIYFAFYDPCDCSEPGWLLLPDLDLDKISKLRCLLHGSGTLGCSVARVLIG</sequence>
<organism evidence="1 2">
    <name type="scientific">Aphidius gifuensis</name>
    <name type="common">Parasitoid wasp</name>
    <dbReference type="NCBI Taxonomy" id="684658"/>
    <lineage>
        <taxon>Eukaryota</taxon>
        <taxon>Metazoa</taxon>
        <taxon>Ecdysozoa</taxon>
        <taxon>Arthropoda</taxon>
        <taxon>Hexapoda</taxon>
        <taxon>Insecta</taxon>
        <taxon>Pterygota</taxon>
        <taxon>Neoptera</taxon>
        <taxon>Endopterygota</taxon>
        <taxon>Hymenoptera</taxon>
        <taxon>Apocrita</taxon>
        <taxon>Ichneumonoidea</taxon>
        <taxon>Braconidae</taxon>
        <taxon>Aphidiinae</taxon>
        <taxon>Aphidius</taxon>
    </lineage>
</organism>
<proteinExistence type="predicted"/>
<evidence type="ECO:0000313" key="2">
    <source>
        <dbReference type="Proteomes" id="UP000639338"/>
    </source>
</evidence>
<protein>
    <submittedName>
        <fullName evidence="1">Uncharacterized protein</fullName>
    </submittedName>
</protein>
<dbReference type="EMBL" id="JACMRX010000005">
    <property type="protein sequence ID" value="KAF7989188.1"/>
    <property type="molecule type" value="Genomic_DNA"/>
</dbReference>
<comment type="caution">
    <text evidence="1">The sequence shown here is derived from an EMBL/GenBank/DDBJ whole genome shotgun (WGS) entry which is preliminary data.</text>
</comment>
<dbReference type="OrthoDB" id="8609993at2759"/>